<sequence>MRIQQLFPFQQMVFGGLGLIQHRLLIAKCNLTLADNSASLDDKCGSTQDISINDPYPGSNITQFKIYVWAYKTKTYPTSIGNNFPALVSFCTNLPCNSANDSSSNQFYYVMAIKNFNSASTKVNFAVPWDIECNNTGPNPPPTSPNTSDTPPKSNSSSSEKIRNIDIINIYILTIIVTIIELRKLIA</sequence>
<feature type="compositionally biased region" description="Low complexity" evidence="1">
    <location>
        <begin position="145"/>
        <end position="159"/>
    </location>
</feature>
<dbReference type="Proteomes" id="UP000789759">
    <property type="component" value="Unassembled WGS sequence"/>
</dbReference>
<keyword evidence="3" id="KW-1185">Reference proteome</keyword>
<evidence type="ECO:0000256" key="1">
    <source>
        <dbReference type="SAM" id="MobiDB-lite"/>
    </source>
</evidence>
<dbReference type="AlphaFoldDB" id="A0A9N9ER01"/>
<comment type="caution">
    <text evidence="2">The sequence shown here is derived from an EMBL/GenBank/DDBJ whole genome shotgun (WGS) entry which is preliminary data.</text>
</comment>
<name>A0A9N9ER01_9GLOM</name>
<organism evidence="2 3">
    <name type="scientific">Cetraspora pellucida</name>
    <dbReference type="NCBI Taxonomy" id="1433469"/>
    <lineage>
        <taxon>Eukaryota</taxon>
        <taxon>Fungi</taxon>
        <taxon>Fungi incertae sedis</taxon>
        <taxon>Mucoromycota</taxon>
        <taxon>Glomeromycotina</taxon>
        <taxon>Glomeromycetes</taxon>
        <taxon>Diversisporales</taxon>
        <taxon>Gigasporaceae</taxon>
        <taxon>Cetraspora</taxon>
    </lineage>
</organism>
<evidence type="ECO:0000313" key="3">
    <source>
        <dbReference type="Proteomes" id="UP000789759"/>
    </source>
</evidence>
<accession>A0A9N9ER01</accession>
<reference evidence="2" key="1">
    <citation type="submission" date="2021-06" db="EMBL/GenBank/DDBJ databases">
        <authorList>
            <person name="Kallberg Y."/>
            <person name="Tangrot J."/>
            <person name="Rosling A."/>
        </authorList>
    </citation>
    <scope>NUCLEOTIDE SEQUENCE</scope>
    <source>
        <strain evidence="2">FL966</strain>
    </source>
</reference>
<evidence type="ECO:0000313" key="2">
    <source>
        <dbReference type="EMBL" id="CAG8687296.1"/>
    </source>
</evidence>
<dbReference type="OrthoDB" id="2421427at2759"/>
<dbReference type="EMBL" id="CAJVQA010009566">
    <property type="protein sequence ID" value="CAG8687296.1"/>
    <property type="molecule type" value="Genomic_DNA"/>
</dbReference>
<gene>
    <name evidence="2" type="ORF">CPELLU_LOCUS11091</name>
</gene>
<proteinExistence type="predicted"/>
<protein>
    <submittedName>
        <fullName evidence="2">20083_t:CDS:1</fullName>
    </submittedName>
</protein>
<feature type="region of interest" description="Disordered" evidence="1">
    <location>
        <begin position="134"/>
        <end position="159"/>
    </location>
</feature>